<dbReference type="Ensembl" id="ENSSFOT00015026140.2">
    <property type="protein sequence ID" value="ENSSFOP00015025857.2"/>
    <property type="gene ID" value="ENSSFOG00015016608.2"/>
</dbReference>
<protein>
    <submittedName>
        <fullName evidence="2">Uncharacterized protein</fullName>
    </submittedName>
</protein>
<dbReference type="PROSITE" id="PS51257">
    <property type="entry name" value="PROKAR_LIPOPROTEIN"/>
    <property type="match status" value="1"/>
</dbReference>
<evidence type="ECO:0000313" key="2">
    <source>
        <dbReference type="Ensembl" id="ENSSFOP00015025857.2"/>
    </source>
</evidence>
<proteinExistence type="predicted"/>
<name>A0A8C9S4B6_SCLFO</name>
<reference evidence="2 3" key="1">
    <citation type="submission" date="2019-04" db="EMBL/GenBank/DDBJ databases">
        <authorList>
            <consortium name="Wellcome Sanger Institute Data Sharing"/>
        </authorList>
    </citation>
    <scope>NUCLEOTIDE SEQUENCE [LARGE SCALE GENOMIC DNA]</scope>
</reference>
<dbReference type="OrthoDB" id="2390104at2759"/>
<organism evidence="2 3">
    <name type="scientific">Scleropages formosus</name>
    <name type="common">Asian bonytongue</name>
    <name type="synonym">Osteoglossum formosum</name>
    <dbReference type="NCBI Taxonomy" id="113540"/>
    <lineage>
        <taxon>Eukaryota</taxon>
        <taxon>Metazoa</taxon>
        <taxon>Chordata</taxon>
        <taxon>Craniata</taxon>
        <taxon>Vertebrata</taxon>
        <taxon>Euteleostomi</taxon>
        <taxon>Actinopterygii</taxon>
        <taxon>Neopterygii</taxon>
        <taxon>Teleostei</taxon>
        <taxon>Osteoglossocephala</taxon>
        <taxon>Osteoglossomorpha</taxon>
        <taxon>Osteoglossiformes</taxon>
        <taxon>Osteoglossidae</taxon>
        <taxon>Scleropages</taxon>
    </lineage>
</organism>
<accession>A0A8C9S4B6</accession>
<feature type="signal peptide" evidence="1">
    <location>
        <begin position="1"/>
        <end position="19"/>
    </location>
</feature>
<keyword evidence="1" id="KW-0732">Signal</keyword>
<evidence type="ECO:0000313" key="3">
    <source>
        <dbReference type="Proteomes" id="UP000694397"/>
    </source>
</evidence>
<dbReference type="Proteomes" id="UP000694397">
    <property type="component" value="Chromosome 2"/>
</dbReference>
<dbReference type="GeneTree" id="ENSGT00940000154964"/>
<sequence length="263" mass="28433">MLQHTRAEAIAFFLHGLLACDEVLEPIPGLKKIQEPLLLTTIMSQTVPWSVMSYLWCHHVLCSRASSPAPVFQVIQQALHRQPGTAAQYLQQMYAAQQQHLMLQTAALQQQQLSSAQLQSLAATIAAGRQTSGRNGTAPQQAGSSQTTMNLAASPATAQLIGRAQGVSSAPAGIAQQAVLLGNASGPALAASQAQMYLRAQMVRERPVFVPPGPTGRSLFAFALTSSKDIFLLSDTHLRVNKLNSSWQIFRRGFTESCNWEDV</sequence>
<feature type="chain" id="PRO_5034798895" evidence="1">
    <location>
        <begin position="20"/>
        <end position="263"/>
    </location>
</feature>
<reference evidence="2" key="3">
    <citation type="submission" date="2025-09" db="UniProtKB">
        <authorList>
            <consortium name="Ensembl"/>
        </authorList>
    </citation>
    <scope>IDENTIFICATION</scope>
</reference>
<evidence type="ECO:0000256" key="1">
    <source>
        <dbReference type="SAM" id="SignalP"/>
    </source>
</evidence>
<keyword evidence="3" id="KW-1185">Reference proteome</keyword>
<reference evidence="2" key="2">
    <citation type="submission" date="2025-08" db="UniProtKB">
        <authorList>
            <consortium name="Ensembl"/>
        </authorList>
    </citation>
    <scope>IDENTIFICATION</scope>
</reference>
<dbReference type="AlphaFoldDB" id="A0A8C9S4B6"/>